<dbReference type="GeneID" id="28937078"/>
<dbReference type="OrthoDB" id="5314331at2759"/>
<protein>
    <submittedName>
        <fullName evidence="1">Uncharacterized protein</fullName>
    </submittedName>
</protein>
<dbReference type="EMBL" id="LFVZ01000010">
    <property type="protein sequence ID" value="KTW27347.1"/>
    <property type="molecule type" value="Genomic_DNA"/>
</dbReference>
<reference evidence="2" key="1">
    <citation type="journal article" date="2016" name="Nat. Commun.">
        <title>Genome analysis of three Pneumocystis species reveals adaptation mechanisms to life exclusively in mammalian hosts.</title>
        <authorList>
            <person name="Ma L."/>
            <person name="Chen Z."/>
            <person name="Huang D.W."/>
            <person name="Kutty G."/>
            <person name="Ishihara M."/>
            <person name="Wang H."/>
            <person name="Abouelleil A."/>
            <person name="Bishop L."/>
            <person name="Davey E."/>
            <person name="Deng R."/>
            <person name="Deng X."/>
            <person name="Fan L."/>
            <person name="Fantoni G."/>
            <person name="Fitzgerald M."/>
            <person name="Gogineni E."/>
            <person name="Goldberg J.M."/>
            <person name="Handley G."/>
            <person name="Hu X."/>
            <person name="Huber C."/>
            <person name="Jiao X."/>
            <person name="Jones K."/>
            <person name="Levin J.Z."/>
            <person name="Liu Y."/>
            <person name="Macdonald P."/>
            <person name="Melnikov A."/>
            <person name="Raley C."/>
            <person name="Sassi M."/>
            <person name="Sherman B.T."/>
            <person name="Song X."/>
            <person name="Sykes S."/>
            <person name="Tran B."/>
            <person name="Walsh L."/>
            <person name="Xia Y."/>
            <person name="Yang J."/>
            <person name="Young S."/>
            <person name="Zeng Q."/>
            <person name="Zheng X."/>
            <person name="Stephens R."/>
            <person name="Nusbaum C."/>
            <person name="Birren B.W."/>
            <person name="Azadi P."/>
            <person name="Lempicki R.A."/>
            <person name="Cuomo C.A."/>
            <person name="Kovacs J.A."/>
        </authorList>
    </citation>
    <scope>NUCLEOTIDE SEQUENCE [LARGE SCALE GENOMIC DNA]</scope>
    <source>
        <strain evidence="2">B80</strain>
    </source>
</reference>
<accession>A0A0W4ZG70</accession>
<dbReference type="AlphaFoldDB" id="A0A0W4ZG70"/>
<evidence type="ECO:0000313" key="2">
    <source>
        <dbReference type="Proteomes" id="UP000054454"/>
    </source>
</evidence>
<sequence length="126" mass="14475">MSSKPLRRQLFGIRTSLIPSVSITNVFGQEVSTLYEDIMDPSSFTTLQFLETPVPGTEEQDQKIMEKTKQAEALRKIYTSEQFQHKALGEAVRESLKRIIQDLKEDDWMYEAEETNSTMSSHVKVT</sequence>
<dbReference type="RefSeq" id="XP_018225389.1">
    <property type="nucleotide sequence ID" value="XM_018370875.1"/>
</dbReference>
<gene>
    <name evidence="1" type="ORF">T552_02329</name>
</gene>
<evidence type="ECO:0000313" key="1">
    <source>
        <dbReference type="EMBL" id="KTW27347.1"/>
    </source>
</evidence>
<proteinExistence type="predicted"/>
<organism evidence="1 2">
    <name type="scientific">Pneumocystis carinii (strain B80)</name>
    <name type="common">Rat pneumocystis pneumonia agent</name>
    <name type="synonym">Pneumocystis carinii f. sp. carinii</name>
    <dbReference type="NCBI Taxonomy" id="1408658"/>
    <lineage>
        <taxon>Eukaryota</taxon>
        <taxon>Fungi</taxon>
        <taxon>Dikarya</taxon>
        <taxon>Ascomycota</taxon>
        <taxon>Taphrinomycotina</taxon>
        <taxon>Pneumocystomycetes</taxon>
        <taxon>Pneumocystaceae</taxon>
        <taxon>Pneumocystis</taxon>
    </lineage>
</organism>
<name>A0A0W4ZG70_PNEC8</name>
<dbReference type="Proteomes" id="UP000054454">
    <property type="component" value="Unassembled WGS sequence"/>
</dbReference>
<comment type="caution">
    <text evidence="1">The sequence shown here is derived from an EMBL/GenBank/DDBJ whole genome shotgun (WGS) entry which is preliminary data.</text>
</comment>
<keyword evidence="2" id="KW-1185">Reference proteome</keyword>
<dbReference type="VEuPathDB" id="FungiDB:T552_02329"/>